<evidence type="ECO:0000313" key="2">
    <source>
        <dbReference type="Proteomes" id="UP000015559"/>
    </source>
</evidence>
<dbReference type="KEGG" id="sdr:SCD_n02331"/>
<dbReference type="Proteomes" id="UP000015559">
    <property type="component" value="Chromosome"/>
</dbReference>
<evidence type="ECO:0000313" key="1">
    <source>
        <dbReference type="EMBL" id="BAN36139.1"/>
    </source>
</evidence>
<dbReference type="AlphaFoldDB" id="S6AMU7"/>
<proteinExistence type="predicted"/>
<name>S6AMU7_SULDS</name>
<sequence>MVAQAGGLVLNDLKAQNEVQLTADELRQLIPNAKVVSHQKEGSSRRWTNEPDGKLVASSDIRRNISKLGRSSIGQGTWHIGDMELIALRLIGLNDLKIGAGTYSRWVRNITALSSQRWSDNCA</sequence>
<keyword evidence="2" id="KW-1185">Reference proteome</keyword>
<reference evidence="1 2" key="1">
    <citation type="journal article" date="2012" name="Appl. Environ. Microbiol.">
        <title>Draft genome sequence of a psychrotolerant sulfur-oxidizing bacterium, Sulfuricella denitrificans skB26, and proteomic insights into cold adaptation.</title>
        <authorList>
            <person name="Watanabe T."/>
            <person name="Kojima H."/>
            <person name="Fukui M."/>
        </authorList>
    </citation>
    <scope>NUCLEOTIDE SEQUENCE [LARGE SCALE GENOMIC DNA]</scope>
    <source>
        <strain evidence="2">skB26</strain>
    </source>
</reference>
<dbReference type="HOGENOM" id="CLU_2014080_0_0_4"/>
<accession>S6AMU7</accession>
<protein>
    <submittedName>
        <fullName evidence="1">Uncharacterized protein</fullName>
    </submittedName>
</protein>
<dbReference type="EMBL" id="AP013066">
    <property type="protein sequence ID" value="BAN36139.1"/>
    <property type="molecule type" value="Genomic_DNA"/>
</dbReference>
<gene>
    <name evidence="1" type="ORF">SCD_n02331</name>
</gene>
<organism evidence="1 2">
    <name type="scientific">Sulfuricella denitrificans (strain DSM 22764 / NBRC 105220 / skB26)</name>
    <dbReference type="NCBI Taxonomy" id="1163617"/>
    <lineage>
        <taxon>Bacteria</taxon>
        <taxon>Pseudomonadati</taxon>
        <taxon>Pseudomonadota</taxon>
        <taxon>Betaproteobacteria</taxon>
        <taxon>Nitrosomonadales</taxon>
        <taxon>Sulfuricellaceae</taxon>
        <taxon>Sulfuricella</taxon>
    </lineage>
</organism>